<evidence type="ECO:0000256" key="3">
    <source>
        <dbReference type="ARBA" id="ARBA00022448"/>
    </source>
</evidence>
<evidence type="ECO:0000256" key="6">
    <source>
        <dbReference type="ARBA" id="ARBA00023136"/>
    </source>
</evidence>
<evidence type="ECO:0000313" key="10">
    <source>
        <dbReference type="EMBL" id="SMN18194.1"/>
    </source>
</evidence>
<evidence type="ECO:0008006" key="12">
    <source>
        <dbReference type="Google" id="ProtNLM"/>
    </source>
</evidence>
<accession>A0A1X7QYC3</accession>
<dbReference type="Pfam" id="PF13967">
    <property type="entry name" value="RSN1_TM"/>
    <property type="match status" value="1"/>
</dbReference>
<evidence type="ECO:0000256" key="4">
    <source>
        <dbReference type="ARBA" id="ARBA00022692"/>
    </source>
</evidence>
<evidence type="ECO:0000256" key="2">
    <source>
        <dbReference type="ARBA" id="ARBA00007779"/>
    </source>
</evidence>
<feature type="transmembrane region" description="Helical" evidence="7">
    <location>
        <begin position="628"/>
        <end position="649"/>
    </location>
</feature>
<dbReference type="Pfam" id="PF02714">
    <property type="entry name" value="RSN1_7TM"/>
    <property type="match status" value="1"/>
</dbReference>
<feature type="transmembrane region" description="Helical" evidence="7">
    <location>
        <begin position="162"/>
        <end position="181"/>
    </location>
</feature>
<feature type="domain" description="CSC1/OSCA1-like 7TM region" evidence="8">
    <location>
        <begin position="439"/>
        <end position="714"/>
    </location>
</feature>
<dbReference type="InterPro" id="IPR003864">
    <property type="entry name" value="CSC1/OSCA1-like_7TM"/>
</dbReference>
<evidence type="ECO:0000259" key="9">
    <source>
        <dbReference type="Pfam" id="PF13967"/>
    </source>
</evidence>
<keyword evidence="6 7" id="KW-0472">Membrane</keyword>
<feature type="transmembrane region" description="Helical" evidence="7">
    <location>
        <begin position="696"/>
        <end position="715"/>
    </location>
</feature>
<dbReference type="OrthoDB" id="1076608at2759"/>
<feature type="transmembrane region" description="Helical" evidence="7">
    <location>
        <begin position="440"/>
        <end position="466"/>
    </location>
</feature>
<comment type="similarity">
    <text evidence="2">Belongs to the CSC1 (TC 1.A.17) family.</text>
</comment>
<comment type="subcellular location">
    <subcellularLocation>
        <location evidence="1">Membrane</location>
        <topology evidence="1">Multi-pass membrane protein</topology>
    </subcellularLocation>
</comment>
<feature type="transmembrane region" description="Helical" evidence="7">
    <location>
        <begin position="721"/>
        <end position="740"/>
    </location>
</feature>
<dbReference type="PANTHER" id="PTHR13018">
    <property type="entry name" value="PROBABLE MEMBRANE PROTEIN DUF221-RELATED"/>
    <property type="match status" value="1"/>
</dbReference>
<dbReference type="EMBL" id="FXLY01000002">
    <property type="protein sequence ID" value="SMN18194.1"/>
    <property type="molecule type" value="Genomic_DNA"/>
</dbReference>
<dbReference type="InterPro" id="IPR045122">
    <property type="entry name" value="Csc1-like"/>
</dbReference>
<feature type="transmembrane region" description="Helical" evidence="7">
    <location>
        <begin position="494"/>
        <end position="511"/>
    </location>
</feature>
<feature type="transmembrane region" description="Helical" evidence="7">
    <location>
        <begin position="655"/>
        <end position="675"/>
    </location>
</feature>
<evidence type="ECO:0000256" key="1">
    <source>
        <dbReference type="ARBA" id="ARBA00004141"/>
    </source>
</evidence>
<feature type="transmembrane region" description="Helical" evidence="7">
    <location>
        <begin position="576"/>
        <end position="595"/>
    </location>
</feature>
<keyword evidence="4 7" id="KW-0812">Transmembrane</keyword>
<evidence type="ECO:0000313" key="11">
    <source>
        <dbReference type="Proteomes" id="UP000196158"/>
    </source>
</evidence>
<dbReference type="InterPro" id="IPR032880">
    <property type="entry name" value="CSC1/OSCA1-like_N"/>
</dbReference>
<dbReference type="GO" id="GO:0005227">
    <property type="term" value="F:calcium-activated cation channel activity"/>
    <property type="evidence" value="ECO:0007669"/>
    <property type="project" value="InterPro"/>
</dbReference>
<reference evidence="10 11" key="1">
    <citation type="submission" date="2017-04" db="EMBL/GenBank/DDBJ databases">
        <authorList>
            <person name="Afonso C.L."/>
            <person name="Miller P.J."/>
            <person name="Scott M.A."/>
            <person name="Spackman E."/>
            <person name="Goraichik I."/>
            <person name="Dimitrov K.M."/>
            <person name="Suarez D.L."/>
            <person name="Swayne D.E."/>
        </authorList>
    </citation>
    <scope>NUCLEOTIDE SEQUENCE [LARGE SCALE GENOMIC DNA]</scope>
</reference>
<feature type="transmembrane region" description="Helical" evidence="7">
    <location>
        <begin position="118"/>
        <end position="138"/>
    </location>
</feature>
<protein>
    <recommendedName>
        <fullName evidence="12">CSC1/OSCA1-like 7TM region domain-containing protein</fullName>
    </recommendedName>
</protein>
<evidence type="ECO:0000256" key="5">
    <source>
        <dbReference type="ARBA" id="ARBA00022989"/>
    </source>
</evidence>
<dbReference type="Proteomes" id="UP000196158">
    <property type="component" value="Unassembled WGS sequence"/>
</dbReference>
<dbReference type="AlphaFoldDB" id="A0A1X7QYC3"/>
<keyword evidence="3" id="KW-0813">Transport</keyword>
<feature type="transmembrane region" description="Helical" evidence="7">
    <location>
        <begin position="532"/>
        <end position="556"/>
    </location>
</feature>
<feature type="transmembrane region" description="Helical" evidence="7">
    <location>
        <begin position="48"/>
        <end position="69"/>
    </location>
</feature>
<name>A0A1X7QYC3_9SACH</name>
<feature type="domain" description="CSC1/OSCA1-like N-terminal transmembrane" evidence="9">
    <location>
        <begin position="43"/>
        <end position="183"/>
    </location>
</feature>
<gene>
    <name evidence="10" type="ORF">KASA_0Q06292G</name>
</gene>
<proteinExistence type="inferred from homology"/>
<evidence type="ECO:0000259" key="8">
    <source>
        <dbReference type="Pfam" id="PF02714"/>
    </source>
</evidence>
<keyword evidence="5 7" id="KW-1133">Transmembrane helix</keyword>
<keyword evidence="11" id="KW-1185">Reference proteome</keyword>
<organism evidence="10 11">
    <name type="scientific">Maudiozyma saulgeensis</name>
    <dbReference type="NCBI Taxonomy" id="1789683"/>
    <lineage>
        <taxon>Eukaryota</taxon>
        <taxon>Fungi</taxon>
        <taxon>Dikarya</taxon>
        <taxon>Ascomycota</taxon>
        <taxon>Saccharomycotina</taxon>
        <taxon>Saccharomycetes</taxon>
        <taxon>Saccharomycetales</taxon>
        <taxon>Saccharomycetaceae</taxon>
        <taxon>Maudiozyma</taxon>
    </lineage>
</organism>
<sequence length="828" mass="96751">MLKLNNSIPYQNNTNYTNGLIRAILDSRVSTIVSTSKEITLQSFLRTFILSIIFLIIEIIIFLFMRVIYKDIYRSKAVLYSGKYNEPSFFKFCSKRCSDFGDMDDLDGYFLLRFLKFLSFYFLTISLVHLPILLPLHYNHNINMPVFSLDKFNISNIHGKKMTIHLVLCLLDIIWFHILILKESKLIFSIKEKRILQSKYSSVLFVENINKTFLKNLQSVGDDYGVKDICEIHKDYGEFYKIWNRVYCMEKYIEKITLDIITEVYFEHRSKHFWFCEKRTTTLQFIFKVLKYLVYQKNFLLFRLRTSKARIKSAFQNYNNSNKLGDSLGCNAESPSKFISSQYEQLEIALKIYNNTVVLLKEQNGKIKQELNKNDPESDLTSNNAFLEFNSPQEAHAISLILRRNTVTFVSQVTLNPNPYDIQWLSIIYSNSIYKEIMRVITVVISISIIIGWVIPIAFIGFFAHIPYITVTFLQPLSFRIFKSQFIRDGIENILPLVTLIFLTEFVPYIFRFLSKLKGCRTGSEIEKDVQVWLFVFFFVHLFVVVTASSGISLVIDRLINNPNSIPIILAHELPKSSSFFCSFIMLRGIAYFGGNILRIKDLLLQITYYGFINYSPHIRINRVKNSLFFNWGSIYPLFSVLGCIGIAYGIISPIILPISCLSLILVYVSFKYLFEYQYTKTNHSDTFGELYQRTLLQLYVGVYFMEFCLLGLFILSDAYTLAFCTFSLLVATLICNIYIRKSVLRSALFLLNDHEQNTYIQNDSNQSTLDSYRSPMKRKTKMYGEIWLPTYPAENVIEEITMMEKKYGIVINTSKSFFDDRGNLRFR</sequence>
<dbReference type="GO" id="GO:0005886">
    <property type="term" value="C:plasma membrane"/>
    <property type="evidence" value="ECO:0007669"/>
    <property type="project" value="TreeGrafter"/>
</dbReference>
<evidence type="ECO:0000256" key="7">
    <source>
        <dbReference type="SAM" id="Phobius"/>
    </source>
</evidence>
<dbReference type="PANTHER" id="PTHR13018:SF20">
    <property type="entry name" value="SPORULATION-SPECIFIC PROTEIN 75"/>
    <property type="match status" value="1"/>
</dbReference>